<protein>
    <submittedName>
        <fullName evidence="1">Uncharacterized protein</fullName>
    </submittedName>
</protein>
<dbReference type="EMBL" id="JH598179">
    <property type="status" value="NOT_ANNOTATED_CDS"/>
    <property type="molecule type" value="Genomic_DNA"/>
</dbReference>
<evidence type="ECO:0000313" key="1">
    <source>
        <dbReference type="EnsemblProtists" id="HpaP800939"/>
    </source>
</evidence>
<dbReference type="EnsemblProtists" id="HpaT800939">
    <property type="protein sequence ID" value="HpaP800939"/>
    <property type="gene ID" value="HpaG800939"/>
</dbReference>
<dbReference type="HOGENOM" id="CLU_2502740_0_0_1"/>
<evidence type="ECO:0000313" key="2">
    <source>
        <dbReference type="Proteomes" id="UP000011713"/>
    </source>
</evidence>
<dbReference type="Proteomes" id="UP000011713">
    <property type="component" value="Unassembled WGS sequence"/>
</dbReference>
<dbReference type="AlphaFoldDB" id="M4B3U0"/>
<keyword evidence="2" id="KW-1185">Reference proteome</keyword>
<reference evidence="2" key="1">
    <citation type="journal article" date="2010" name="Science">
        <title>Signatures of adaptation to obligate biotrophy in the Hyaloperonospora arabidopsidis genome.</title>
        <authorList>
            <person name="Baxter L."/>
            <person name="Tripathy S."/>
            <person name="Ishaque N."/>
            <person name="Boot N."/>
            <person name="Cabral A."/>
            <person name="Kemen E."/>
            <person name="Thines M."/>
            <person name="Ah-Fong A."/>
            <person name="Anderson R."/>
            <person name="Badejoko W."/>
            <person name="Bittner-Eddy P."/>
            <person name="Boore J.L."/>
            <person name="Chibucos M.C."/>
            <person name="Coates M."/>
            <person name="Dehal P."/>
            <person name="Delehaunty K."/>
            <person name="Dong S."/>
            <person name="Downton P."/>
            <person name="Dumas B."/>
            <person name="Fabro G."/>
            <person name="Fronick C."/>
            <person name="Fuerstenberg S.I."/>
            <person name="Fulton L."/>
            <person name="Gaulin E."/>
            <person name="Govers F."/>
            <person name="Hughes L."/>
            <person name="Humphray S."/>
            <person name="Jiang R.H."/>
            <person name="Judelson H."/>
            <person name="Kamoun S."/>
            <person name="Kyung K."/>
            <person name="Meijer H."/>
            <person name="Minx P."/>
            <person name="Morris P."/>
            <person name="Nelson J."/>
            <person name="Phuntumart V."/>
            <person name="Qutob D."/>
            <person name="Rehmany A."/>
            <person name="Rougon-Cardoso A."/>
            <person name="Ryden P."/>
            <person name="Torto-Alalibo T."/>
            <person name="Studholme D."/>
            <person name="Wang Y."/>
            <person name="Win J."/>
            <person name="Wood J."/>
            <person name="Clifton S.W."/>
            <person name="Rogers J."/>
            <person name="Van den Ackerveken G."/>
            <person name="Jones J.D."/>
            <person name="McDowell J.M."/>
            <person name="Beynon J."/>
            <person name="Tyler B.M."/>
        </authorList>
    </citation>
    <scope>NUCLEOTIDE SEQUENCE [LARGE SCALE GENOMIC DNA]</scope>
    <source>
        <strain evidence="2">Emoy2</strain>
    </source>
</reference>
<organism evidence="1 2">
    <name type="scientific">Hyaloperonospora arabidopsidis (strain Emoy2)</name>
    <name type="common">Downy mildew agent</name>
    <name type="synonym">Peronospora arabidopsidis</name>
    <dbReference type="NCBI Taxonomy" id="559515"/>
    <lineage>
        <taxon>Eukaryota</taxon>
        <taxon>Sar</taxon>
        <taxon>Stramenopiles</taxon>
        <taxon>Oomycota</taxon>
        <taxon>Peronosporomycetes</taxon>
        <taxon>Peronosporales</taxon>
        <taxon>Peronosporaceae</taxon>
        <taxon>Hyaloperonospora</taxon>
    </lineage>
</organism>
<sequence length="86" mass="9365">MVGEDVGTSRCMDKHDFSGRKIETLMDLTNLTAYITTGETCVCISGRRPSSDGRMDNASTYSSSLTMDFFAGWGVDVLDLPARSTD</sequence>
<accession>M4B3U0</accession>
<dbReference type="InParanoid" id="M4B3U0"/>
<dbReference type="VEuPathDB" id="FungiDB:HpaG800939"/>
<proteinExistence type="predicted"/>
<reference evidence="1" key="2">
    <citation type="submission" date="2015-06" db="UniProtKB">
        <authorList>
            <consortium name="EnsemblProtists"/>
        </authorList>
    </citation>
    <scope>IDENTIFICATION</scope>
    <source>
        <strain evidence="1">Emoy2</strain>
    </source>
</reference>
<name>M4B3U0_HYAAE</name>